<proteinExistence type="predicted"/>
<evidence type="ECO:0000313" key="3">
    <source>
        <dbReference type="EMBL" id="GAX76731.1"/>
    </source>
</evidence>
<feature type="region of interest" description="Disordered" evidence="1">
    <location>
        <begin position="430"/>
        <end position="466"/>
    </location>
</feature>
<protein>
    <recommendedName>
        <fullName evidence="2">G-patch domain-containing protein</fullName>
    </recommendedName>
</protein>
<dbReference type="AlphaFoldDB" id="A0A250X0X1"/>
<dbReference type="STRING" id="1157962.A0A250X0X1"/>
<feature type="compositionally biased region" description="Polar residues" evidence="1">
    <location>
        <begin position="20"/>
        <end position="38"/>
    </location>
</feature>
<dbReference type="Pfam" id="PF01585">
    <property type="entry name" value="G-patch"/>
    <property type="match status" value="1"/>
</dbReference>
<dbReference type="OrthoDB" id="21470at2759"/>
<comment type="caution">
    <text evidence="3">The sequence shown here is derived from an EMBL/GenBank/DDBJ whole genome shotgun (WGS) entry which is preliminary data.</text>
</comment>
<feature type="compositionally biased region" description="Acidic residues" evidence="1">
    <location>
        <begin position="534"/>
        <end position="543"/>
    </location>
</feature>
<feature type="compositionally biased region" description="Acidic residues" evidence="1">
    <location>
        <begin position="55"/>
        <end position="64"/>
    </location>
</feature>
<feature type="compositionally biased region" description="Low complexity" evidence="1">
    <location>
        <begin position="634"/>
        <end position="654"/>
    </location>
</feature>
<dbReference type="InterPro" id="IPR000467">
    <property type="entry name" value="G_patch_dom"/>
</dbReference>
<feature type="compositionally biased region" description="Low complexity" evidence="1">
    <location>
        <begin position="360"/>
        <end position="378"/>
    </location>
</feature>
<feature type="region of interest" description="Disordered" evidence="1">
    <location>
        <begin position="799"/>
        <end position="822"/>
    </location>
</feature>
<feature type="region of interest" description="Disordered" evidence="1">
    <location>
        <begin position="604"/>
        <end position="668"/>
    </location>
</feature>
<gene>
    <name evidence="3" type="ORF">CEUSTIGMA_g4178.t1</name>
</gene>
<feature type="domain" description="G-patch" evidence="2">
    <location>
        <begin position="778"/>
        <end position="822"/>
    </location>
</feature>
<feature type="compositionally biased region" description="Acidic residues" evidence="1">
    <location>
        <begin position="127"/>
        <end position="141"/>
    </location>
</feature>
<dbReference type="EMBL" id="BEGY01000019">
    <property type="protein sequence ID" value="GAX76731.1"/>
    <property type="molecule type" value="Genomic_DNA"/>
</dbReference>
<dbReference type="PANTHER" id="PTHR47423:SF2">
    <property type="entry name" value="PROTEIN SQS1"/>
    <property type="match status" value="1"/>
</dbReference>
<dbReference type="SMART" id="SM00443">
    <property type="entry name" value="G_patch"/>
    <property type="match status" value="1"/>
</dbReference>
<feature type="region of interest" description="Disordered" evidence="1">
    <location>
        <begin position="10"/>
        <end position="64"/>
    </location>
</feature>
<feature type="region of interest" description="Disordered" evidence="1">
    <location>
        <begin position="526"/>
        <end position="555"/>
    </location>
</feature>
<feature type="region of interest" description="Disordered" evidence="1">
    <location>
        <begin position="715"/>
        <end position="749"/>
    </location>
</feature>
<dbReference type="PROSITE" id="PS50174">
    <property type="entry name" value="G_PATCH"/>
    <property type="match status" value="1"/>
</dbReference>
<keyword evidence="4" id="KW-1185">Reference proteome</keyword>
<dbReference type="Proteomes" id="UP000232323">
    <property type="component" value="Unassembled WGS sequence"/>
</dbReference>
<dbReference type="GO" id="GO:0003676">
    <property type="term" value="F:nucleic acid binding"/>
    <property type="evidence" value="ECO:0007669"/>
    <property type="project" value="InterPro"/>
</dbReference>
<reference evidence="3 4" key="1">
    <citation type="submission" date="2017-08" db="EMBL/GenBank/DDBJ databases">
        <title>Acidophilic green algal genome provides insights into adaptation to an acidic environment.</title>
        <authorList>
            <person name="Hirooka S."/>
            <person name="Hirose Y."/>
            <person name="Kanesaki Y."/>
            <person name="Higuchi S."/>
            <person name="Fujiwara T."/>
            <person name="Onuma R."/>
            <person name="Era A."/>
            <person name="Ohbayashi R."/>
            <person name="Uzuka A."/>
            <person name="Nozaki H."/>
            <person name="Yoshikawa H."/>
            <person name="Miyagishima S.Y."/>
        </authorList>
    </citation>
    <scope>NUCLEOTIDE SEQUENCE [LARGE SCALE GENOMIC DNA]</scope>
    <source>
        <strain evidence="3 4">NIES-2499</strain>
    </source>
</reference>
<sequence length="822" mass="88179">MGKKKIRIAFVRSKREAQRESSLASASQNCSGQVSNRMLSHDSLNHALVANNSTSEDESDEDGVDETLQDYIDNVAACNDSSDVSDENQNTQYSQANWYRHFASRPVDEVGSEGVSDDSDTSAADDIGTDSDTQETTEQIEGEGLNSSENQMNFPYILNPRPRSQTRLKGSNFLGPGYQDVRASFSGGCNNRKSLAKGAQGGKLRPGEKKQLRKAKVEAKRAAREASHGFDPALVMEQLVDFVARRGDMLALDPARKHGLELALRMARKLRLKVAIQGSDKKRRVVVMCSSDTLQPSEAIISELKQLVDSDVKQQQKGALYGGPVGSSGMALGPHLRQQQQRRVVQDQYGHSVRQQYSRGSALAASTSGGPLGSSPSDADARRYQRPVLFVSSHVLHDPSASQLPAAVSQQATVCALSSALIMEQPARVNMQPEATSPKLSKGQLPHPADRTNAATSSSYEDSEDKGLVGLMNRPVVVALQKNEGEEEDEGDVGAGFAGLGYVRNASPNYMYTQPAFGLGFNATCSSAHQGESSEIDSSDEETTPAGADDGWSKHVQLPGLGLKDVPLCGPSKSNNTLQHLNEGYDPVDPVARLAQLMTRHQLEEEVEKEQQQKEQRHSIQSRDDNKEVQSLPAAASSSRSEWAEPGWQRQRGGQNRGRGSKGNPKGTAAAKRELLLLGAIGAIPDTTHTQVSFLGSNSRAPAAAGQVLNQTVKQVKNASKKANKEARRKQKREGAVLDSGAPSAGHTVAGSTASELLIPQAGPVGMALGFAGFERYTSGIGSRLMARMGWVEGMGLGRERQGRAEPVKALQRPKGLGLGAG</sequence>
<feature type="compositionally biased region" description="Basic residues" evidence="1">
    <location>
        <begin position="719"/>
        <end position="732"/>
    </location>
</feature>
<feature type="region of interest" description="Disordered" evidence="1">
    <location>
        <begin position="108"/>
        <end position="163"/>
    </location>
</feature>
<feature type="compositionally biased region" description="Basic and acidic residues" evidence="1">
    <location>
        <begin position="604"/>
        <end position="628"/>
    </location>
</feature>
<name>A0A250X0X1_9CHLO</name>
<evidence type="ECO:0000259" key="2">
    <source>
        <dbReference type="PROSITE" id="PS50174"/>
    </source>
</evidence>
<dbReference type="PANTHER" id="PTHR47423">
    <property type="entry name" value="G-PATCH DOMAIN CONTAINING PROTEIN"/>
    <property type="match status" value="1"/>
</dbReference>
<accession>A0A250X0X1</accession>
<evidence type="ECO:0000313" key="4">
    <source>
        <dbReference type="Proteomes" id="UP000232323"/>
    </source>
</evidence>
<feature type="region of interest" description="Disordered" evidence="1">
    <location>
        <begin position="356"/>
        <end position="380"/>
    </location>
</feature>
<organism evidence="3 4">
    <name type="scientific">Chlamydomonas eustigma</name>
    <dbReference type="NCBI Taxonomy" id="1157962"/>
    <lineage>
        <taxon>Eukaryota</taxon>
        <taxon>Viridiplantae</taxon>
        <taxon>Chlorophyta</taxon>
        <taxon>core chlorophytes</taxon>
        <taxon>Chlorophyceae</taxon>
        <taxon>CS clade</taxon>
        <taxon>Chlamydomonadales</taxon>
        <taxon>Chlamydomonadaceae</taxon>
        <taxon>Chlamydomonas</taxon>
    </lineage>
</organism>
<evidence type="ECO:0000256" key="1">
    <source>
        <dbReference type="SAM" id="MobiDB-lite"/>
    </source>
</evidence>